<accession>A0A3B1AIN5</accession>
<protein>
    <submittedName>
        <fullName evidence="4">FIG015287: Zinc protease</fullName>
    </submittedName>
</protein>
<keyword evidence="1" id="KW-1133">Transmembrane helix</keyword>
<dbReference type="InterPro" id="IPR050361">
    <property type="entry name" value="MPP/UQCRC_Complex"/>
</dbReference>
<name>A0A3B1AIN5_9ZZZZ</name>
<dbReference type="GO" id="GO:0008233">
    <property type="term" value="F:peptidase activity"/>
    <property type="evidence" value="ECO:0007669"/>
    <property type="project" value="UniProtKB-KW"/>
</dbReference>
<dbReference type="PANTHER" id="PTHR11851:SF224">
    <property type="entry name" value="PROCESSING PROTEASE"/>
    <property type="match status" value="1"/>
</dbReference>
<organism evidence="4">
    <name type="scientific">hydrothermal vent metagenome</name>
    <dbReference type="NCBI Taxonomy" id="652676"/>
    <lineage>
        <taxon>unclassified sequences</taxon>
        <taxon>metagenomes</taxon>
        <taxon>ecological metagenomes</taxon>
    </lineage>
</organism>
<dbReference type="GO" id="GO:0046872">
    <property type="term" value="F:metal ion binding"/>
    <property type="evidence" value="ECO:0007669"/>
    <property type="project" value="InterPro"/>
</dbReference>
<keyword evidence="4" id="KW-0645">Protease</keyword>
<evidence type="ECO:0000256" key="1">
    <source>
        <dbReference type="SAM" id="Phobius"/>
    </source>
</evidence>
<feature type="domain" description="Peptidase M16 N-terminal" evidence="2">
    <location>
        <begin position="73"/>
        <end position="207"/>
    </location>
</feature>
<feature type="transmembrane region" description="Helical" evidence="1">
    <location>
        <begin position="7"/>
        <end position="26"/>
    </location>
</feature>
<keyword evidence="1" id="KW-0812">Transmembrane</keyword>
<dbReference type="EMBL" id="UOFS01000049">
    <property type="protein sequence ID" value="VAX01561.1"/>
    <property type="molecule type" value="Genomic_DNA"/>
</dbReference>
<dbReference type="InterPro" id="IPR011249">
    <property type="entry name" value="Metalloenz_LuxS/M16"/>
</dbReference>
<gene>
    <name evidence="4" type="ORF">MNBD_GAMMA22-1999</name>
</gene>
<proteinExistence type="predicted"/>
<feature type="domain" description="Peptidase M16 C-terminal" evidence="3">
    <location>
        <begin position="218"/>
        <end position="391"/>
    </location>
</feature>
<keyword evidence="4" id="KW-0378">Hydrolase</keyword>
<dbReference type="GO" id="GO:0006508">
    <property type="term" value="P:proteolysis"/>
    <property type="evidence" value="ECO:0007669"/>
    <property type="project" value="UniProtKB-KW"/>
</dbReference>
<dbReference type="AlphaFoldDB" id="A0A3B1AIN5"/>
<dbReference type="InterPro" id="IPR007863">
    <property type="entry name" value="Peptidase_M16_C"/>
</dbReference>
<dbReference type="Gene3D" id="3.30.830.10">
    <property type="entry name" value="Metalloenzyme, LuxS/M16 peptidase-like"/>
    <property type="match status" value="2"/>
</dbReference>
<dbReference type="Pfam" id="PF00675">
    <property type="entry name" value="Peptidase_M16"/>
    <property type="match status" value="1"/>
</dbReference>
<evidence type="ECO:0000259" key="2">
    <source>
        <dbReference type="Pfam" id="PF00675"/>
    </source>
</evidence>
<dbReference type="Pfam" id="PF05193">
    <property type="entry name" value="Peptidase_M16_C"/>
    <property type="match status" value="1"/>
</dbReference>
<reference evidence="4" key="1">
    <citation type="submission" date="2018-06" db="EMBL/GenBank/DDBJ databases">
        <authorList>
            <person name="Zhirakovskaya E."/>
        </authorList>
    </citation>
    <scope>NUCLEOTIDE SEQUENCE</scope>
</reference>
<dbReference type="InterPro" id="IPR011765">
    <property type="entry name" value="Pept_M16_N"/>
</dbReference>
<dbReference type="SUPFAM" id="SSF63411">
    <property type="entry name" value="LuxS/MPP-like metallohydrolase"/>
    <property type="match status" value="2"/>
</dbReference>
<dbReference type="PANTHER" id="PTHR11851">
    <property type="entry name" value="METALLOPROTEASE"/>
    <property type="match status" value="1"/>
</dbReference>
<evidence type="ECO:0000313" key="4">
    <source>
        <dbReference type="EMBL" id="VAX01561.1"/>
    </source>
</evidence>
<evidence type="ECO:0000259" key="3">
    <source>
        <dbReference type="Pfam" id="PF05193"/>
    </source>
</evidence>
<keyword evidence="1" id="KW-0472">Membrane</keyword>
<sequence length="484" mass="53129">MSATQKKLIFSIAIAVVAVIFIVFIFNKSNLATNSEPEITSVEGSGPNIQTWNTKNGAKVLFVPTMQLPMLDLRVTFDAGAARDADKPGLASLTNNMLDQGAKLGKIKLSSDDIAERFDSIGARFGSSSLKDMALLSLRSLTDSKILNQSLETFMAVLQAPTFPQRDFDRNKKQMLISLKAQSQSPATIASKLFYKNLFENHVYSTSSSGTKKSIKALSIQDLKDFYAKYYVAKNAVIVMVGNLQLTQATKIAEKISSGLAVGEKAVALIDAARYATAKTISEQFPSSQTHIVMGNVGLKRGDKDYYALYVGNHILGGSGFSSRIVNEIREKRGLAYSSYSYFVPMRVNGPFIIGMQTKNEQTQEALKILNEVLVKFITEGPTAAELEHSKLNIAGGFPLRIDSNKEIVEYLAMIGFYDLPLDYLGTFVDNINTLTLEQIKDAFQRRVDPSKLLTIIVGDSKISKQILKPATPLLDNSKNAVKK</sequence>